<evidence type="ECO:0000313" key="1">
    <source>
        <dbReference type="EMBL" id="KAK1434479.1"/>
    </source>
</evidence>
<reference evidence="1" key="1">
    <citation type="journal article" date="2023" name="bioRxiv">
        <title>Improved chromosome-level genome assembly for marigold (Tagetes erecta).</title>
        <authorList>
            <person name="Jiang F."/>
            <person name="Yuan L."/>
            <person name="Wang S."/>
            <person name="Wang H."/>
            <person name="Xu D."/>
            <person name="Wang A."/>
            <person name="Fan W."/>
        </authorList>
    </citation>
    <scope>NUCLEOTIDE SEQUENCE</scope>
    <source>
        <strain evidence="1">WSJ</strain>
        <tissue evidence="1">Leaf</tissue>
    </source>
</reference>
<organism evidence="1 2">
    <name type="scientific">Tagetes erecta</name>
    <name type="common">African marigold</name>
    <dbReference type="NCBI Taxonomy" id="13708"/>
    <lineage>
        <taxon>Eukaryota</taxon>
        <taxon>Viridiplantae</taxon>
        <taxon>Streptophyta</taxon>
        <taxon>Embryophyta</taxon>
        <taxon>Tracheophyta</taxon>
        <taxon>Spermatophyta</taxon>
        <taxon>Magnoliopsida</taxon>
        <taxon>eudicotyledons</taxon>
        <taxon>Gunneridae</taxon>
        <taxon>Pentapetalae</taxon>
        <taxon>asterids</taxon>
        <taxon>campanulids</taxon>
        <taxon>Asterales</taxon>
        <taxon>Asteraceae</taxon>
        <taxon>Asteroideae</taxon>
        <taxon>Heliantheae alliance</taxon>
        <taxon>Tageteae</taxon>
        <taxon>Tagetes</taxon>
    </lineage>
</organism>
<dbReference type="InterPro" id="IPR012340">
    <property type="entry name" value="NA-bd_OB-fold"/>
</dbReference>
<evidence type="ECO:0000313" key="2">
    <source>
        <dbReference type="Proteomes" id="UP001229421"/>
    </source>
</evidence>
<dbReference type="Proteomes" id="UP001229421">
    <property type="component" value="Unassembled WGS sequence"/>
</dbReference>
<dbReference type="SUPFAM" id="SSF50249">
    <property type="entry name" value="Nucleic acid-binding proteins"/>
    <property type="match status" value="1"/>
</dbReference>
<sequence length="263" mass="29628">MLQKGGTLILIDDKPKSPAEVDRPTIYRCNKCYGFNLPVQNHSGVVSLTLFEREAKKLLNVSAKDLIESSRSKDFIGSSQSKDVIQTYKKVNQMALSFWYLNWRRFAICLGIIKSSKITKDPPSEYSNLNLDSSDEGKVVDLADKVVGDSNSAFFHSFLKCQNHCNRSDSIKDVNGMRAKGYVFYGDDKAPGPDGYTSVFFKKTWSITRKDVSCAIQDFFNRGKLLQELNHTLIALIPKVTTPSGITNFKQREQSGMYLGFMD</sequence>
<name>A0AAD8P6T4_TARER</name>
<dbReference type="Gene3D" id="2.40.50.140">
    <property type="entry name" value="Nucleic acid-binding proteins"/>
    <property type="match status" value="1"/>
</dbReference>
<comment type="caution">
    <text evidence="1">The sequence shown here is derived from an EMBL/GenBank/DDBJ whole genome shotgun (WGS) entry which is preliminary data.</text>
</comment>
<gene>
    <name evidence="1" type="ORF">QVD17_00222</name>
</gene>
<proteinExistence type="predicted"/>
<keyword evidence="2" id="KW-1185">Reference proteome</keyword>
<accession>A0AAD8P6T4</accession>
<protein>
    <submittedName>
        <fullName evidence="1">Uncharacterized protein</fullName>
    </submittedName>
</protein>
<dbReference type="AlphaFoldDB" id="A0AAD8P6T4"/>
<dbReference type="EMBL" id="JAUHHV010000001">
    <property type="protein sequence ID" value="KAK1434479.1"/>
    <property type="molecule type" value="Genomic_DNA"/>
</dbReference>